<evidence type="ECO:0000313" key="3">
    <source>
        <dbReference type="EMBL" id="KOO31916.1"/>
    </source>
</evidence>
<feature type="domain" description="WW" evidence="2">
    <location>
        <begin position="73"/>
        <end position="107"/>
    </location>
</feature>
<dbReference type="SUPFAM" id="SSF51045">
    <property type="entry name" value="WW domain"/>
    <property type="match status" value="2"/>
</dbReference>
<feature type="signal peptide" evidence="1">
    <location>
        <begin position="1"/>
        <end position="15"/>
    </location>
</feature>
<name>A0A0M0JZ40_9EUKA</name>
<gene>
    <name evidence="3" type="ORF">Ctob_013534</name>
</gene>
<accession>A0A0M0JZ40</accession>
<dbReference type="Pfam" id="PF00397">
    <property type="entry name" value="WW"/>
    <property type="match status" value="2"/>
</dbReference>
<proteinExistence type="predicted"/>
<dbReference type="InterPro" id="IPR001202">
    <property type="entry name" value="WW_dom"/>
</dbReference>
<feature type="domain" description="WW" evidence="2">
    <location>
        <begin position="117"/>
        <end position="151"/>
    </location>
</feature>
<dbReference type="SMART" id="SM00456">
    <property type="entry name" value="WW"/>
    <property type="match status" value="2"/>
</dbReference>
<feature type="chain" id="PRO_5013380039" evidence="1">
    <location>
        <begin position="16"/>
        <end position="151"/>
    </location>
</feature>
<dbReference type="AlphaFoldDB" id="A0A0M0JZ40"/>
<keyword evidence="1" id="KW-0732">Signal</keyword>
<dbReference type="Proteomes" id="UP000037460">
    <property type="component" value="Unassembled WGS sequence"/>
</dbReference>
<keyword evidence="4" id="KW-1185">Reference proteome</keyword>
<dbReference type="PROSITE" id="PS50020">
    <property type="entry name" value="WW_DOMAIN_2"/>
    <property type="match status" value="2"/>
</dbReference>
<evidence type="ECO:0000313" key="4">
    <source>
        <dbReference type="Proteomes" id="UP000037460"/>
    </source>
</evidence>
<organism evidence="3 4">
    <name type="scientific">Chrysochromulina tobinii</name>
    <dbReference type="NCBI Taxonomy" id="1460289"/>
    <lineage>
        <taxon>Eukaryota</taxon>
        <taxon>Haptista</taxon>
        <taxon>Haptophyta</taxon>
        <taxon>Prymnesiophyceae</taxon>
        <taxon>Prymnesiales</taxon>
        <taxon>Chrysochromulinaceae</taxon>
        <taxon>Chrysochromulina</taxon>
    </lineage>
</organism>
<dbReference type="OrthoDB" id="2367685at2759"/>
<dbReference type="EMBL" id="JWZX01001898">
    <property type="protein sequence ID" value="KOO31916.1"/>
    <property type="molecule type" value="Genomic_DNA"/>
</dbReference>
<dbReference type="Gene3D" id="2.20.70.10">
    <property type="match status" value="2"/>
</dbReference>
<evidence type="ECO:0000256" key="1">
    <source>
        <dbReference type="SAM" id="SignalP"/>
    </source>
</evidence>
<reference evidence="4" key="1">
    <citation type="journal article" date="2015" name="PLoS Genet.">
        <title>Genome Sequence and Transcriptome Analyses of Chrysochromulina tobin: Metabolic Tools for Enhanced Algal Fitness in the Prominent Order Prymnesiales (Haptophyceae).</title>
        <authorList>
            <person name="Hovde B.T."/>
            <person name="Deodato C.R."/>
            <person name="Hunsperger H.M."/>
            <person name="Ryken S.A."/>
            <person name="Yost W."/>
            <person name="Jha R.K."/>
            <person name="Patterson J."/>
            <person name="Monnat R.J. Jr."/>
            <person name="Barlow S.B."/>
            <person name="Starkenburg S.R."/>
            <person name="Cattolico R.A."/>
        </authorList>
    </citation>
    <scope>NUCLEOTIDE SEQUENCE</scope>
    <source>
        <strain evidence="4">CCMP291</strain>
    </source>
</reference>
<comment type="caution">
    <text evidence="3">The sequence shown here is derived from an EMBL/GenBank/DDBJ whole genome shotgun (WGS) entry which is preliminary data.</text>
</comment>
<evidence type="ECO:0000259" key="2">
    <source>
        <dbReference type="PROSITE" id="PS50020"/>
    </source>
</evidence>
<dbReference type="InterPro" id="IPR036020">
    <property type="entry name" value="WW_dom_sf"/>
</dbReference>
<sequence length="151" mass="16650">MLALTSLAACAFSIARPPMQWKSVAAKEAVNTRSSNLLLQQPGWYPQNYGGQQSYGNQQSDECPIDPVGYPQQNLPPGWYAQVDPQCGRMVYCNQQSGVCQWDPPSPLQGGYPQQALPLPAGWYASVDPQSGRPVYCNERSGQCQWDLPRA</sequence>
<protein>
    <submittedName>
        <fullName evidence="3">Protein binding protein</fullName>
    </submittedName>
</protein>